<gene>
    <name evidence="1" type="primary">BmC</name>
</gene>
<keyword evidence="2" id="KW-1185">Reference proteome</keyword>
<keyword evidence="1" id="KW-0933">Apicoplast</keyword>
<reference evidence="1" key="1">
    <citation type="submission" date="2014-04" db="EMBL/GenBank/DDBJ databases">
        <title>Structure and function of the apicoplast genome of the human pathogen Babesia microti.</title>
        <authorList>
            <person name="Garg A."/>
            <person name="Stein A."/>
            <person name="Zhao W."/>
            <person name="Dwivedi A."/>
            <person name="Frutos R."/>
            <person name="Cornillot E."/>
            <person name="Ben Mamoun C."/>
        </authorList>
    </citation>
    <scope>NUCLEOTIDE SEQUENCE [LARGE SCALE GENOMIC DNA]</scope>
    <source>
        <strain evidence="1">RI</strain>
    </source>
</reference>
<dbReference type="KEGG" id="bmic:B661_pgp08"/>
<evidence type="ECO:0000313" key="1">
    <source>
        <dbReference type="EMBL" id="CDR32609.1"/>
    </source>
</evidence>
<protein>
    <submittedName>
        <fullName evidence="1">Uncharacterized protein</fullName>
    </submittedName>
</protein>
<dbReference type="VEuPathDB" id="PiroplasmaDB:BmR1_api00490"/>
<dbReference type="EMBL" id="LK028575">
    <property type="protein sequence ID" value="CDR32609.1"/>
    <property type="molecule type" value="Genomic_DNA"/>
</dbReference>
<sequence length="66" mass="7819">MLLSGKKNQKIKILYNISNNKKKIKLGYIFPYEKINYNNKIIKQQYLKIGINKSKSILLSYIKDII</sequence>
<geneLocation type="apicoplast" evidence="1"/>
<dbReference type="RefSeq" id="YP_009363178.1">
    <property type="nucleotide sequence ID" value="NC_034636.1"/>
</dbReference>
<keyword evidence="1" id="KW-0934">Plastid</keyword>
<accession>A0A068W5Y7</accession>
<dbReference type="Proteomes" id="UP000002899">
    <property type="component" value="Apicoplast Pltd"/>
</dbReference>
<dbReference type="GeneID" id="32877920"/>
<evidence type="ECO:0000313" key="2">
    <source>
        <dbReference type="Proteomes" id="UP000002899"/>
    </source>
</evidence>
<name>A0A068W5Y7_BABMR</name>
<proteinExistence type="predicted"/>
<organism evidence="1 2">
    <name type="scientific">Babesia microti (strain RI)</name>
    <dbReference type="NCBI Taxonomy" id="1133968"/>
    <lineage>
        <taxon>Eukaryota</taxon>
        <taxon>Sar</taxon>
        <taxon>Alveolata</taxon>
        <taxon>Apicomplexa</taxon>
        <taxon>Aconoidasida</taxon>
        <taxon>Piroplasmida</taxon>
        <taxon>Babesiidae</taxon>
        <taxon>Babesia</taxon>
    </lineage>
</organism>
<dbReference type="AlphaFoldDB" id="A0A068W5Y7"/>